<protein>
    <recommendedName>
        <fullName evidence="3">Sulfotransferase family protein</fullName>
    </recommendedName>
</protein>
<proteinExistence type="predicted"/>
<sequence length="314" mass="36416">MNEMDIIQKLNNLLSQIDTNKIGGKSYPSTYIVGCPRSGTTALLQYLASTEIWSYPSNLVTRFSSLPMMGLLTQKLLFSPDYGLIGINDDIDFSSELGRSAGALNTNEFFHFFRRFFPNDDIRYLNIDELNKVKIDEMLHEISLFTSVENKPFLSKGLMFQYNLEYFHNKMKDDIFIYIKRDDLYVMQSIYYARKKQNSLDDWWSAKPSNFECLKEKNVYEQIAGQVLHTNLEIENALKLIPDNNKLIISYEEFTENPFGVINALSEMYAKHGIEFSCEYISNSKLFNGNVKKVNDEIWSEFKSALKSVRNAIQ</sequence>
<dbReference type="AlphaFoldDB" id="A0A6N3Z7X5"/>
<reference evidence="1 2" key="1">
    <citation type="submission" date="2019-11" db="EMBL/GenBank/DDBJ databases">
        <title>Using colonization assays and comparative genomics to discover symbiosis behaviors and factors in Vibrio fischeri.</title>
        <authorList>
            <person name="Bongrand C."/>
            <person name="Moriano-Gutierrez S."/>
            <person name="Arevalo P."/>
            <person name="Mcfall-Ngai M."/>
            <person name="Visick K."/>
            <person name="Polz M.F."/>
            <person name="Ruby E.G."/>
        </authorList>
    </citation>
    <scope>NUCLEOTIDE SEQUENCE [LARGE SCALE GENOMIC DNA]</scope>
    <source>
        <strain evidence="2">emors.3.2</strain>
    </source>
</reference>
<organism evidence="1 2">
    <name type="scientific">Aliivibrio fischeri</name>
    <name type="common">Vibrio fischeri</name>
    <dbReference type="NCBI Taxonomy" id="668"/>
    <lineage>
        <taxon>Bacteria</taxon>
        <taxon>Pseudomonadati</taxon>
        <taxon>Pseudomonadota</taxon>
        <taxon>Gammaproteobacteria</taxon>
        <taxon>Vibrionales</taxon>
        <taxon>Vibrionaceae</taxon>
        <taxon>Aliivibrio</taxon>
    </lineage>
</organism>
<name>A0A6N3Z7X5_ALIFS</name>
<dbReference type="Proteomes" id="UP000435323">
    <property type="component" value="Unassembled WGS sequence"/>
</dbReference>
<evidence type="ECO:0008006" key="3">
    <source>
        <dbReference type="Google" id="ProtNLM"/>
    </source>
</evidence>
<comment type="caution">
    <text evidence="1">The sequence shown here is derived from an EMBL/GenBank/DDBJ whole genome shotgun (WGS) entry which is preliminary data.</text>
</comment>
<dbReference type="SUPFAM" id="SSF52540">
    <property type="entry name" value="P-loop containing nucleoside triphosphate hydrolases"/>
    <property type="match status" value="1"/>
</dbReference>
<dbReference type="EMBL" id="WOBO01000014">
    <property type="protein sequence ID" value="MUK46095.1"/>
    <property type="molecule type" value="Genomic_DNA"/>
</dbReference>
<dbReference type="Pfam" id="PF13469">
    <property type="entry name" value="Sulfotransfer_3"/>
    <property type="match status" value="1"/>
</dbReference>
<evidence type="ECO:0000313" key="1">
    <source>
        <dbReference type="EMBL" id="MUK46095.1"/>
    </source>
</evidence>
<dbReference type="Gene3D" id="3.40.50.300">
    <property type="entry name" value="P-loop containing nucleotide triphosphate hydrolases"/>
    <property type="match status" value="1"/>
</dbReference>
<accession>A0A6N3Z7X5</accession>
<dbReference type="RefSeq" id="WP_063650763.1">
    <property type="nucleotide sequence ID" value="NZ_LTZD01000014.1"/>
</dbReference>
<dbReference type="InterPro" id="IPR027417">
    <property type="entry name" value="P-loop_NTPase"/>
</dbReference>
<gene>
    <name evidence="1" type="ORF">GNP77_11960</name>
</gene>
<evidence type="ECO:0000313" key="2">
    <source>
        <dbReference type="Proteomes" id="UP000435323"/>
    </source>
</evidence>